<dbReference type="PANTHER" id="PTHR11707">
    <property type="entry name" value="L-ASPARAGINASE"/>
    <property type="match status" value="1"/>
</dbReference>
<dbReference type="InterPro" id="IPR027475">
    <property type="entry name" value="Asparaginase/glutaminase_AS2"/>
</dbReference>
<name>A0ABN6L8X1_9BACT</name>
<dbReference type="InterPro" id="IPR040919">
    <property type="entry name" value="Asparaginase_C"/>
</dbReference>
<gene>
    <name evidence="6" type="primary">ansA</name>
    <name evidence="6" type="ORF">PEPS_19160</name>
</gene>
<reference evidence="6 7" key="1">
    <citation type="submission" date="2021-12" db="EMBL/GenBank/DDBJ databases">
        <title>Genome sequencing of bacteria with rrn-lacking chromosome and rrn-plasmid.</title>
        <authorList>
            <person name="Anda M."/>
            <person name="Iwasaki W."/>
        </authorList>
    </citation>
    <scope>NUCLEOTIDE SEQUENCE [LARGE SCALE GENOMIC DNA]</scope>
    <source>
        <strain evidence="6 7">NBRC 101262</strain>
    </source>
</reference>
<evidence type="ECO:0000256" key="3">
    <source>
        <dbReference type="PROSITE-ProRule" id="PRU10100"/>
    </source>
</evidence>
<dbReference type="InterPro" id="IPR006033">
    <property type="entry name" value="AsnA_fam"/>
</dbReference>
<feature type="domain" description="Asparaginase/glutaminase C-terminal" evidence="5">
    <location>
        <begin position="232"/>
        <end position="347"/>
    </location>
</feature>
<evidence type="ECO:0000313" key="6">
    <source>
        <dbReference type="EMBL" id="BDC99635.1"/>
    </source>
</evidence>
<protein>
    <recommendedName>
        <fullName evidence="1">asparaginase</fullName>
        <ecNumber evidence="1">3.5.1.1</ecNumber>
    </recommendedName>
</protein>
<dbReference type="PIRSF" id="PIRSF001220">
    <property type="entry name" value="L-ASNase_gatD"/>
    <property type="match status" value="1"/>
</dbReference>
<dbReference type="Gene3D" id="3.40.50.40">
    <property type="match status" value="1"/>
</dbReference>
<dbReference type="Proteomes" id="UP001354989">
    <property type="component" value="Chromosome"/>
</dbReference>
<dbReference type="InterPro" id="IPR027474">
    <property type="entry name" value="L-asparaginase_N"/>
</dbReference>
<dbReference type="Gene3D" id="3.40.50.1170">
    <property type="entry name" value="L-asparaginase, N-terminal domain"/>
    <property type="match status" value="1"/>
</dbReference>
<keyword evidence="7" id="KW-1185">Reference proteome</keyword>
<dbReference type="Pfam" id="PF17763">
    <property type="entry name" value="Asparaginase_C"/>
    <property type="match status" value="1"/>
</dbReference>
<keyword evidence="2" id="KW-0378">Hydrolase</keyword>
<dbReference type="InterPro" id="IPR041725">
    <property type="entry name" value="L-asparaginase_I"/>
</dbReference>
<evidence type="ECO:0000313" key="7">
    <source>
        <dbReference type="Proteomes" id="UP001354989"/>
    </source>
</evidence>
<proteinExistence type="predicted"/>
<evidence type="ECO:0000259" key="4">
    <source>
        <dbReference type="Pfam" id="PF00710"/>
    </source>
</evidence>
<organism evidence="6 7">
    <name type="scientific">Persicobacter psychrovividus</name>
    <dbReference type="NCBI Taxonomy" id="387638"/>
    <lineage>
        <taxon>Bacteria</taxon>
        <taxon>Pseudomonadati</taxon>
        <taxon>Bacteroidota</taxon>
        <taxon>Cytophagia</taxon>
        <taxon>Cytophagales</taxon>
        <taxon>Persicobacteraceae</taxon>
        <taxon>Persicobacter</taxon>
    </lineage>
</organism>
<evidence type="ECO:0000259" key="5">
    <source>
        <dbReference type="Pfam" id="PF17763"/>
    </source>
</evidence>
<dbReference type="SMART" id="SM00870">
    <property type="entry name" value="Asparaginase"/>
    <property type="match status" value="1"/>
</dbReference>
<dbReference type="RefSeq" id="WP_338396921.1">
    <property type="nucleotide sequence ID" value="NZ_AP025292.1"/>
</dbReference>
<evidence type="ECO:0000256" key="2">
    <source>
        <dbReference type="ARBA" id="ARBA00022801"/>
    </source>
</evidence>
<dbReference type="PANTHER" id="PTHR11707:SF28">
    <property type="entry name" value="60 KDA LYSOPHOSPHOLIPASE"/>
    <property type="match status" value="1"/>
</dbReference>
<accession>A0ABN6L8X1</accession>
<dbReference type="SUPFAM" id="SSF53774">
    <property type="entry name" value="Glutaminase/Asparaginase"/>
    <property type="match status" value="1"/>
</dbReference>
<dbReference type="InterPro" id="IPR037152">
    <property type="entry name" value="L-asparaginase_N_sf"/>
</dbReference>
<dbReference type="PROSITE" id="PS51732">
    <property type="entry name" value="ASN_GLN_ASE_3"/>
    <property type="match status" value="1"/>
</dbReference>
<dbReference type="CDD" id="cd08963">
    <property type="entry name" value="L-asparaginase_I"/>
    <property type="match status" value="1"/>
</dbReference>
<feature type="domain" description="L-asparaginase N-terminal" evidence="4">
    <location>
        <begin position="21"/>
        <end position="213"/>
    </location>
</feature>
<dbReference type="NCBIfam" id="TIGR00519">
    <property type="entry name" value="asnASE_I"/>
    <property type="match status" value="1"/>
</dbReference>
<dbReference type="PROSITE" id="PS00917">
    <property type="entry name" value="ASN_GLN_ASE_2"/>
    <property type="match status" value="1"/>
</dbReference>
<dbReference type="PIRSF" id="PIRSF500176">
    <property type="entry name" value="L_ASNase"/>
    <property type="match status" value="1"/>
</dbReference>
<dbReference type="InterPro" id="IPR006034">
    <property type="entry name" value="Asparaginase/glutaminase-like"/>
</dbReference>
<dbReference type="InterPro" id="IPR036152">
    <property type="entry name" value="Asp/glu_Ase-like_sf"/>
</dbReference>
<dbReference type="PRINTS" id="PR00139">
    <property type="entry name" value="ASNGLNASE"/>
</dbReference>
<dbReference type="EC" id="3.5.1.1" evidence="1"/>
<sequence>MTPKYRITRLNTAAPYEPKAKILIVYTGGTLGMVKDRTGSLISVGFHEIIERLPEINTLNLDLTVISFPTTIDSSNVKIENWQDVGYIIKENYHQYEAFVVLHGTDTMAYTAAALSFMLQGCNKPVIVTGAQLPIGARRTDARANVISALELASAHDGNHEPLVPEVAVYFDSKLFRGNRVQKIRSSQFDAFNSENYPALAVVGTEIEYNRSAVLPWIPQDTLRFQWKFDTNVAFLKIFPSMSDAYVDAILNIPNLKGVVMETYGSGNAPTVKWFLDRLENAIKKGITVVNVTQCLGGTVIHGRYATSSELEKIGVVSGYDMTSEAAMVKLMFLLGNQKSTDLVRKMLQVPLCGEMTII</sequence>
<dbReference type="EMBL" id="AP025292">
    <property type="protein sequence ID" value="BDC99635.1"/>
    <property type="molecule type" value="Genomic_DNA"/>
</dbReference>
<dbReference type="InterPro" id="IPR027473">
    <property type="entry name" value="L-asparaginase_C"/>
</dbReference>
<dbReference type="SFLD" id="SFLDS00057">
    <property type="entry name" value="Glutaminase/Asparaginase"/>
    <property type="match status" value="1"/>
</dbReference>
<evidence type="ECO:0000256" key="1">
    <source>
        <dbReference type="ARBA" id="ARBA00012920"/>
    </source>
</evidence>
<feature type="active site" evidence="3">
    <location>
        <position position="105"/>
    </location>
</feature>
<dbReference type="Pfam" id="PF00710">
    <property type="entry name" value="Asparaginase"/>
    <property type="match status" value="1"/>
</dbReference>